<evidence type="ECO:0000256" key="5">
    <source>
        <dbReference type="ARBA" id="ARBA00022801"/>
    </source>
</evidence>
<dbReference type="SUPFAM" id="SSF56672">
    <property type="entry name" value="DNA/RNA polymerases"/>
    <property type="match status" value="1"/>
</dbReference>
<dbReference type="InterPro" id="IPR050951">
    <property type="entry name" value="Retrovirus_Pol_polyprotein"/>
</dbReference>
<keyword evidence="6" id="KW-0695">RNA-directed DNA polymerase</keyword>
<dbReference type="InterPro" id="IPR043502">
    <property type="entry name" value="DNA/RNA_pol_sf"/>
</dbReference>
<evidence type="ECO:0000256" key="3">
    <source>
        <dbReference type="ARBA" id="ARBA00022722"/>
    </source>
</evidence>
<dbReference type="Pfam" id="PF17917">
    <property type="entry name" value="RT_RNaseH"/>
    <property type="match status" value="1"/>
</dbReference>
<evidence type="ECO:0000313" key="8">
    <source>
        <dbReference type="EMBL" id="MBW0509853.1"/>
    </source>
</evidence>
<dbReference type="PANTHER" id="PTHR37984">
    <property type="entry name" value="PROTEIN CBG26694"/>
    <property type="match status" value="1"/>
</dbReference>
<keyword evidence="5" id="KW-0378">Hydrolase</keyword>
<reference evidence="8" key="1">
    <citation type="submission" date="2021-03" db="EMBL/GenBank/DDBJ databases">
        <title>Draft genome sequence of rust myrtle Austropuccinia psidii MF-1, a brazilian biotype.</title>
        <authorList>
            <person name="Quecine M.C."/>
            <person name="Pachon D.M.R."/>
            <person name="Bonatelli M.L."/>
            <person name="Correr F.H."/>
            <person name="Franceschini L.M."/>
            <person name="Leite T.F."/>
            <person name="Margarido G.R.A."/>
            <person name="Almeida C.A."/>
            <person name="Ferrarezi J.A."/>
            <person name="Labate C.A."/>
        </authorList>
    </citation>
    <scope>NUCLEOTIDE SEQUENCE</scope>
    <source>
        <strain evidence="8">MF-1</strain>
    </source>
</reference>
<keyword evidence="1" id="KW-0808">Transferase</keyword>
<keyword evidence="3" id="KW-0540">Nuclease</keyword>
<dbReference type="EMBL" id="AVOT02021195">
    <property type="protein sequence ID" value="MBW0509853.1"/>
    <property type="molecule type" value="Genomic_DNA"/>
</dbReference>
<name>A0A9Q3DXS3_9BASI</name>
<sequence>MTQERIKAYGKIKEALTEAPLLLIPYWNINFKLYIAAGGDELEEDLHQVQFIDDKPTEGPVHYISREIKPTEAGYGASKMKCLCLVWALEKSHYHLDFSAFEVITDCNSIKSLLNMKTPNRHMLRWQIATQAYKGNLNIGHKAGKIHKNYDVLSRWAYANTPANPDYVALEGEPQIPIEVINITDIWTEFFEEVRESYNQDKN</sequence>
<dbReference type="PANTHER" id="PTHR37984:SF5">
    <property type="entry name" value="PROTEIN NYNRIN-LIKE"/>
    <property type="match status" value="1"/>
</dbReference>
<evidence type="ECO:0000256" key="1">
    <source>
        <dbReference type="ARBA" id="ARBA00022679"/>
    </source>
</evidence>
<dbReference type="GO" id="GO:0003964">
    <property type="term" value="F:RNA-directed DNA polymerase activity"/>
    <property type="evidence" value="ECO:0007669"/>
    <property type="project" value="UniProtKB-KW"/>
</dbReference>
<dbReference type="GO" id="GO:0016787">
    <property type="term" value="F:hydrolase activity"/>
    <property type="evidence" value="ECO:0007669"/>
    <property type="project" value="UniProtKB-KW"/>
</dbReference>
<keyword evidence="9" id="KW-1185">Reference proteome</keyword>
<evidence type="ECO:0000256" key="2">
    <source>
        <dbReference type="ARBA" id="ARBA00022695"/>
    </source>
</evidence>
<proteinExistence type="predicted"/>
<accession>A0A9Q3DXS3</accession>
<gene>
    <name evidence="8" type="ORF">O181_049568</name>
</gene>
<evidence type="ECO:0000256" key="6">
    <source>
        <dbReference type="ARBA" id="ARBA00022918"/>
    </source>
</evidence>
<protein>
    <recommendedName>
        <fullName evidence="7">Reverse transcriptase RNase H-like domain-containing protein</fullName>
    </recommendedName>
</protein>
<comment type="caution">
    <text evidence="8">The sequence shown here is derived from an EMBL/GenBank/DDBJ whole genome shotgun (WGS) entry which is preliminary data.</text>
</comment>
<dbReference type="InterPro" id="IPR041373">
    <property type="entry name" value="RT_RNaseH"/>
</dbReference>
<dbReference type="Proteomes" id="UP000765509">
    <property type="component" value="Unassembled WGS sequence"/>
</dbReference>
<dbReference type="GO" id="GO:0004519">
    <property type="term" value="F:endonuclease activity"/>
    <property type="evidence" value="ECO:0007669"/>
    <property type="project" value="UniProtKB-KW"/>
</dbReference>
<evidence type="ECO:0000313" key="9">
    <source>
        <dbReference type="Proteomes" id="UP000765509"/>
    </source>
</evidence>
<dbReference type="AlphaFoldDB" id="A0A9Q3DXS3"/>
<evidence type="ECO:0000259" key="7">
    <source>
        <dbReference type="Pfam" id="PF17917"/>
    </source>
</evidence>
<keyword evidence="4" id="KW-0255">Endonuclease</keyword>
<evidence type="ECO:0000256" key="4">
    <source>
        <dbReference type="ARBA" id="ARBA00022759"/>
    </source>
</evidence>
<organism evidence="8 9">
    <name type="scientific">Austropuccinia psidii MF-1</name>
    <dbReference type="NCBI Taxonomy" id="1389203"/>
    <lineage>
        <taxon>Eukaryota</taxon>
        <taxon>Fungi</taxon>
        <taxon>Dikarya</taxon>
        <taxon>Basidiomycota</taxon>
        <taxon>Pucciniomycotina</taxon>
        <taxon>Pucciniomycetes</taxon>
        <taxon>Pucciniales</taxon>
        <taxon>Sphaerophragmiaceae</taxon>
        <taxon>Austropuccinia</taxon>
    </lineage>
</organism>
<feature type="domain" description="Reverse transcriptase RNase H-like" evidence="7">
    <location>
        <begin position="31"/>
        <end position="133"/>
    </location>
</feature>
<keyword evidence="2" id="KW-0548">Nucleotidyltransferase</keyword>